<feature type="signal peptide" evidence="1">
    <location>
        <begin position="1"/>
        <end position="24"/>
    </location>
</feature>
<keyword evidence="3" id="KW-1185">Reference proteome</keyword>
<evidence type="ECO:0000256" key="1">
    <source>
        <dbReference type="SAM" id="SignalP"/>
    </source>
</evidence>
<reference evidence="2 3" key="1">
    <citation type="submission" date="2024-04" db="EMBL/GenBank/DDBJ databases">
        <title>genome sequences of Mucor flavus KT1a and Helicostylum pulchrum KT1b strains isolation_sourced from the surface of a dry-aged beef.</title>
        <authorList>
            <person name="Toyotome T."/>
            <person name="Hosono M."/>
            <person name="Torimaru M."/>
            <person name="Fukuda K."/>
            <person name="Mikami N."/>
        </authorList>
    </citation>
    <scope>NUCLEOTIDE SEQUENCE [LARGE SCALE GENOMIC DNA]</scope>
    <source>
        <strain evidence="2 3">KT1b</strain>
    </source>
</reference>
<protein>
    <submittedName>
        <fullName evidence="2">Uncharacterized protein</fullName>
    </submittedName>
</protein>
<accession>A0ABP9YD09</accession>
<proteinExistence type="predicted"/>
<comment type="caution">
    <text evidence="2">The sequence shown here is derived from an EMBL/GenBank/DDBJ whole genome shotgun (WGS) entry which is preliminary data.</text>
</comment>
<sequence length="138" mass="15336">MTCSTKFLLMAITVLSLWLQFSQAYCIYNHLDGLGSYFYVKEREVNPRASFKKQINNGQKECCPWDNRECNLSGRREGVVDFHITFGLFGASLDGADTFFAFCSGGGGLAISGNSLFNITATCHHADDAVNIRNIFPM</sequence>
<feature type="chain" id="PRO_5045558327" evidence="1">
    <location>
        <begin position="25"/>
        <end position="138"/>
    </location>
</feature>
<dbReference type="EMBL" id="BAABUJ010000039">
    <property type="protein sequence ID" value="GAA5804852.1"/>
    <property type="molecule type" value="Genomic_DNA"/>
</dbReference>
<dbReference type="Proteomes" id="UP001476247">
    <property type="component" value="Unassembled WGS sequence"/>
</dbReference>
<organism evidence="2 3">
    <name type="scientific">Helicostylum pulchrum</name>
    <dbReference type="NCBI Taxonomy" id="562976"/>
    <lineage>
        <taxon>Eukaryota</taxon>
        <taxon>Fungi</taxon>
        <taxon>Fungi incertae sedis</taxon>
        <taxon>Mucoromycota</taxon>
        <taxon>Mucoromycotina</taxon>
        <taxon>Mucoromycetes</taxon>
        <taxon>Mucorales</taxon>
        <taxon>Mucorineae</taxon>
        <taxon>Mucoraceae</taxon>
        <taxon>Helicostylum</taxon>
    </lineage>
</organism>
<gene>
    <name evidence="2" type="ORF">HPULCUR_010360</name>
</gene>
<name>A0ABP9YD09_9FUNG</name>
<evidence type="ECO:0000313" key="2">
    <source>
        <dbReference type="EMBL" id="GAA5804852.1"/>
    </source>
</evidence>
<evidence type="ECO:0000313" key="3">
    <source>
        <dbReference type="Proteomes" id="UP001476247"/>
    </source>
</evidence>
<keyword evidence="1" id="KW-0732">Signal</keyword>